<dbReference type="EMBL" id="JBHUOP010000001">
    <property type="protein sequence ID" value="MFD2839364.1"/>
    <property type="molecule type" value="Genomic_DNA"/>
</dbReference>
<keyword evidence="1" id="KW-1133">Transmembrane helix</keyword>
<organism evidence="2 3">
    <name type="scientific">Populibacterium corticicola</name>
    <dbReference type="NCBI Taxonomy" id="1812826"/>
    <lineage>
        <taxon>Bacteria</taxon>
        <taxon>Bacillati</taxon>
        <taxon>Actinomycetota</taxon>
        <taxon>Actinomycetes</taxon>
        <taxon>Micrococcales</taxon>
        <taxon>Jonesiaceae</taxon>
        <taxon>Populibacterium</taxon>
    </lineage>
</organism>
<keyword evidence="1" id="KW-0812">Transmembrane</keyword>
<comment type="caution">
    <text evidence="2">The sequence shown here is derived from an EMBL/GenBank/DDBJ whole genome shotgun (WGS) entry which is preliminary data.</text>
</comment>
<keyword evidence="1" id="KW-0472">Membrane</keyword>
<proteinExistence type="predicted"/>
<evidence type="ECO:0000256" key="1">
    <source>
        <dbReference type="SAM" id="Phobius"/>
    </source>
</evidence>
<sequence length="202" mass="23369">MTEETKESEATEPADEPVVVENDPDSLRVVYKLVRANADEAARRWARSTALHKQPAKLTKRQKLAKWWHGLFLVQLWKASKRRALGAVNRKDPLAFSFETELTEGERLEQLRLAKRSQILQLRRTVAKWAIFFVVLQLACSNYFFWRYLDGRDFSIHPEVMIAWLSACVIEVIGILVVITRSLFPQKDRSKDKDNGDSKKNA</sequence>
<reference evidence="3" key="1">
    <citation type="journal article" date="2019" name="Int. J. Syst. Evol. Microbiol.">
        <title>The Global Catalogue of Microorganisms (GCM) 10K type strain sequencing project: providing services to taxonomists for standard genome sequencing and annotation.</title>
        <authorList>
            <consortium name="The Broad Institute Genomics Platform"/>
            <consortium name="The Broad Institute Genome Sequencing Center for Infectious Disease"/>
            <person name="Wu L."/>
            <person name="Ma J."/>
        </authorList>
    </citation>
    <scope>NUCLEOTIDE SEQUENCE [LARGE SCALE GENOMIC DNA]</scope>
    <source>
        <strain evidence="3">KCTC 33576</strain>
    </source>
</reference>
<evidence type="ECO:0000313" key="3">
    <source>
        <dbReference type="Proteomes" id="UP001597391"/>
    </source>
</evidence>
<accession>A0ABW5XE38</accession>
<dbReference type="RefSeq" id="WP_377464823.1">
    <property type="nucleotide sequence ID" value="NZ_JBHUOP010000001.1"/>
</dbReference>
<protein>
    <submittedName>
        <fullName evidence="2">Uncharacterized protein</fullName>
    </submittedName>
</protein>
<dbReference type="Proteomes" id="UP001597391">
    <property type="component" value="Unassembled WGS sequence"/>
</dbReference>
<keyword evidence="3" id="KW-1185">Reference proteome</keyword>
<feature type="transmembrane region" description="Helical" evidence="1">
    <location>
        <begin position="161"/>
        <end position="184"/>
    </location>
</feature>
<feature type="transmembrane region" description="Helical" evidence="1">
    <location>
        <begin position="126"/>
        <end position="149"/>
    </location>
</feature>
<name>A0ABW5XE38_9MICO</name>
<evidence type="ECO:0000313" key="2">
    <source>
        <dbReference type="EMBL" id="MFD2839364.1"/>
    </source>
</evidence>
<gene>
    <name evidence="2" type="ORF">ACFSYH_02100</name>
</gene>